<feature type="compositionally biased region" description="Acidic residues" evidence="2">
    <location>
        <begin position="23"/>
        <end position="92"/>
    </location>
</feature>
<evidence type="ECO:0000256" key="2">
    <source>
        <dbReference type="SAM" id="MobiDB-lite"/>
    </source>
</evidence>
<dbReference type="OMA" id="GSACKEM"/>
<dbReference type="eggNOG" id="ENOG502QSC4">
    <property type="taxonomic scope" value="Eukaryota"/>
</dbReference>
<dbReference type="InterPro" id="IPR051712">
    <property type="entry name" value="ARTD-AVP"/>
</dbReference>
<keyword evidence="1" id="KW-0808">Transferase</keyword>
<feature type="domain" description="PARP catalytic" evidence="3">
    <location>
        <begin position="108"/>
        <end position="290"/>
    </location>
</feature>
<accession>A0A067R212</accession>
<evidence type="ECO:0000313" key="5">
    <source>
        <dbReference type="Proteomes" id="UP000027135"/>
    </source>
</evidence>
<dbReference type="PANTHER" id="PTHR45740:SF2">
    <property type="entry name" value="POLY [ADP-RIBOSE] POLYMERASE"/>
    <property type="match status" value="1"/>
</dbReference>
<dbReference type="PANTHER" id="PTHR45740">
    <property type="entry name" value="POLY [ADP-RIBOSE] POLYMERASE"/>
    <property type="match status" value="1"/>
</dbReference>
<dbReference type="EMBL" id="KK852771">
    <property type="protein sequence ID" value="KDR16897.1"/>
    <property type="molecule type" value="Genomic_DNA"/>
</dbReference>
<proteinExistence type="predicted"/>
<evidence type="ECO:0000259" key="3">
    <source>
        <dbReference type="PROSITE" id="PS51059"/>
    </source>
</evidence>
<dbReference type="GO" id="GO:0005634">
    <property type="term" value="C:nucleus"/>
    <property type="evidence" value="ECO:0007669"/>
    <property type="project" value="TreeGrafter"/>
</dbReference>
<protein>
    <recommendedName>
        <fullName evidence="1">Poly [ADP-ribose] polymerase</fullName>
        <shortName evidence="1">PARP</shortName>
        <ecNumber evidence="1">2.4.2.-</ecNumber>
    </recommendedName>
</protein>
<evidence type="ECO:0000256" key="1">
    <source>
        <dbReference type="RuleBase" id="RU362114"/>
    </source>
</evidence>
<gene>
    <name evidence="4" type="ORF">L798_08640</name>
</gene>
<dbReference type="AlphaFoldDB" id="A0A067R212"/>
<reference evidence="4 5" key="1">
    <citation type="journal article" date="2014" name="Nat. Commun.">
        <title>Molecular traces of alternative social organization in a termite genome.</title>
        <authorList>
            <person name="Terrapon N."/>
            <person name="Li C."/>
            <person name="Robertson H.M."/>
            <person name="Ji L."/>
            <person name="Meng X."/>
            <person name="Booth W."/>
            <person name="Chen Z."/>
            <person name="Childers C.P."/>
            <person name="Glastad K.M."/>
            <person name="Gokhale K."/>
            <person name="Gowin J."/>
            <person name="Gronenberg W."/>
            <person name="Hermansen R.A."/>
            <person name="Hu H."/>
            <person name="Hunt B.G."/>
            <person name="Huylmans A.K."/>
            <person name="Khalil S.M."/>
            <person name="Mitchell R.D."/>
            <person name="Munoz-Torres M.C."/>
            <person name="Mustard J.A."/>
            <person name="Pan H."/>
            <person name="Reese J.T."/>
            <person name="Scharf M.E."/>
            <person name="Sun F."/>
            <person name="Vogel H."/>
            <person name="Xiao J."/>
            <person name="Yang W."/>
            <person name="Yang Z."/>
            <person name="Yang Z."/>
            <person name="Zhou J."/>
            <person name="Zhu J."/>
            <person name="Brent C.S."/>
            <person name="Elsik C.G."/>
            <person name="Goodisman M.A."/>
            <person name="Liberles D.A."/>
            <person name="Roe R.M."/>
            <person name="Vargo E.L."/>
            <person name="Vilcinskas A."/>
            <person name="Wang J."/>
            <person name="Bornberg-Bauer E."/>
            <person name="Korb J."/>
            <person name="Zhang G."/>
            <person name="Liebig J."/>
        </authorList>
    </citation>
    <scope>NUCLEOTIDE SEQUENCE [LARGE SCALE GENOMIC DNA]</scope>
    <source>
        <tissue evidence="4">Whole organism</tissue>
    </source>
</reference>
<keyword evidence="1" id="KW-0328">Glycosyltransferase</keyword>
<evidence type="ECO:0000313" key="4">
    <source>
        <dbReference type="EMBL" id="KDR16897.1"/>
    </source>
</evidence>
<dbReference type="InParanoid" id="A0A067R212"/>
<dbReference type="GO" id="GO:0003950">
    <property type="term" value="F:NAD+ poly-ADP-ribosyltransferase activity"/>
    <property type="evidence" value="ECO:0007669"/>
    <property type="project" value="UniProtKB-UniRule"/>
</dbReference>
<dbReference type="GO" id="GO:1990404">
    <property type="term" value="F:NAD+-protein mono-ADP-ribosyltransferase activity"/>
    <property type="evidence" value="ECO:0007669"/>
    <property type="project" value="TreeGrafter"/>
</dbReference>
<dbReference type="OrthoDB" id="6133115at2759"/>
<dbReference type="Pfam" id="PF00644">
    <property type="entry name" value="PARP"/>
    <property type="match status" value="1"/>
</dbReference>
<keyword evidence="5" id="KW-1185">Reference proteome</keyword>
<keyword evidence="1" id="KW-0520">NAD</keyword>
<dbReference type="InterPro" id="IPR012317">
    <property type="entry name" value="Poly(ADP-ribose)pol_cat_dom"/>
</dbReference>
<sequence>MAASVPSFWNWRSPSSCEFLSSSEEEECGESDYCYDEDGYGEEEYDEEGEFVEEEEKYDEEGEFDEEEEECDEEGEFDEEEEECDEDEYFDEQEEESYLVSDVLDCHKPSTWRYMPPDREVDLVQLPANSPEYLKVKSKVQSTLQVHIDRVVRIQNPYIWDCYMLMKGEYEARLGSACKEMELFHATAQSNIPSVAQNNLDWRCTKRTKFGGGVSFSPLANYANKYCNVEAGTERALILARVLVGKSHEGRYGLKIPAEGYDTTTGNRKRVYVKYRDNEFYPEYVAYYRQ</sequence>
<dbReference type="PROSITE" id="PS51059">
    <property type="entry name" value="PARP_CATALYTIC"/>
    <property type="match status" value="1"/>
</dbReference>
<dbReference type="Proteomes" id="UP000027135">
    <property type="component" value="Unassembled WGS sequence"/>
</dbReference>
<feature type="region of interest" description="Disordered" evidence="2">
    <location>
        <begin position="21"/>
        <end position="92"/>
    </location>
</feature>
<dbReference type="SUPFAM" id="SSF56399">
    <property type="entry name" value="ADP-ribosylation"/>
    <property type="match status" value="1"/>
</dbReference>
<dbReference type="Gene3D" id="3.90.228.10">
    <property type="match status" value="1"/>
</dbReference>
<organism evidence="4 5">
    <name type="scientific">Zootermopsis nevadensis</name>
    <name type="common">Dampwood termite</name>
    <dbReference type="NCBI Taxonomy" id="136037"/>
    <lineage>
        <taxon>Eukaryota</taxon>
        <taxon>Metazoa</taxon>
        <taxon>Ecdysozoa</taxon>
        <taxon>Arthropoda</taxon>
        <taxon>Hexapoda</taxon>
        <taxon>Insecta</taxon>
        <taxon>Pterygota</taxon>
        <taxon>Neoptera</taxon>
        <taxon>Polyneoptera</taxon>
        <taxon>Dictyoptera</taxon>
        <taxon>Blattodea</taxon>
        <taxon>Blattoidea</taxon>
        <taxon>Termitoidae</taxon>
        <taxon>Termopsidae</taxon>
        <taxon>Zootermopsis</taxon>
    </lineage>
</organism>
<name>A0A067R212_ZOONE</name>
<dbReference type="EC" id="2.4.2.-" evidence="1"/>